<dbReference type="EC" id="1.6.5.2" evidence="2"/>
<dbReference type="Gene3D" id="3.90.25.10">
    <property type="entry name" value="UDP-galactose 4-epimerase, domain 1"/>
    <property type="match status" value="1"/>
</dbReference>
<dbReference type="SUPFAM" id="SSF51735">
    <property type="entry name" value="NAD(P)-binding Rossmann-fold domains"/>
    <property type="match status" value="1"/>
</dbReference>
<dbReference type="InterPro" id="IPR008030">
    <property type="entry name" value="NmrA-like"/>
</dbReference>
<gene>
    <name evidence="2" type="ORF">RM877_26385</name>
</gene>
<feature type="domain" description="NmrA-like" evidence="1">
    <location>
        <begin position="2"/>
        <end position="236"/>
    </location>
</feature>
<dbReference type="Proteomes" id="UP001183535">
    <property type="component" value="Unassembled WGS sequence"/>
</dbReference>
<protein>
    <submittedName>
        <fullName evidence="2">SDR family oxidoreductase</fullName>
        <ecNumber evidence="2">1.6.5.2</ecNumber>
    </submittedName>
</protein>
<keyword evidence="2" id="KW-0560">Oxidoreductase</keyword>
<dbReference type="Pfam" id="PF05368">
    <property type="entry name" value="NmrA"/>
    <property type="match status" value="1"/>
</dbReference>
<proteinExistence type="predicted"/>
<dbReference type="Gene3D" id="3.40.50.720">
    <property type="entry name" value="NAD(P)-binding Rossmann-like Domain"/>
    <property type="match status" value="1"/>
</dbReference>
<dbReference type="RefSeq" id="WP_093828216.1">
    <property type="nucleotide sequence ID" value="NZ_JAVRES010000016.1"/>
</dbReference>
<keyword evidence="3" id="KW-1185">Reference proteome</keyword>
<accession>A0ABD5EX76</accession>
<dbReference type="PANTHER" id="PTHR47129">
    <property type="entry name" value="QUINONE OXIDOREDUCTASE 2"/>
    <property type="match status" value="1"/>
</dbReference>
<reference evidence="3" key="1">
    <citation type="submission" date="2023-07" db="EMBL/GenBank/DDBJ databases">
        <title>30 novel species of actinomycetes from the DSMZ collection.</title>
        <authorList>
            <person name="Nouioui I."/>
        </authorList>
    </citation>
    <scope>NUCLEOTIDE SEQUENCE [LARGE SCALE GENOMIC DNA]</scope>
    <source>
        <strain evidence="3">DSM 41981</strain>
    </source>
</reference>
<sequence length="298" mass="31502">MIIVTGATGKLGRLTVEHLLRHVPAERVGVSVRDPAKARDLADRGVRVRRGSFDDPASLAHSFEGAGHLLLVSLDRTGPECVDGHRTAVDAAVRAGADRILYTSQMGAGHDSRFQACRDHARTEDLLRASGVPWTALRNGFYASSALHFLESARDTGDIGLPADGPVAWTGHDDLAEATAAILRGQASFEGPTPPLTGPAALDFDAVAEIASRTTGRPFTRTVVPDDAFREGLLAHGAQAAVADLMLGIFDAARHGEFSAVDPPLAELIGREPAGFGTRLADAWAQEPRRDASAPTTR</sequence>
<dbReference type="InterPro" id="IPR036291">
    <property type="entry name" value="NAD(P)-bd_dom_sf"/>
</dbReference>
<dbReference type="EMBL" id="JAVRES010000016">
    <property type="protein sequence ID" value="MDT0438219.1"/>
    <property type="molecule type" value="Genomic_DNA"/>
</dbReference>
<dbReference type="InterPro" id="IPR052718">
    <property type="entry name" value="NmrA-type_oxidoreductase"/>
</dbReference>
<evidence type="ECO:0000259" key="1">
    <source>
        <dbReference type="Pfam" id="PF05368"/>
    </source>
</evidence>
<evidence type="ECO:0000313" key="2">
    <source>
        <dbReference type="EMBL" id="MDT0438219.1"/>
    </source>
</evidence>
<organism evidence="2 3">
    <name type="scientific">Streptomyces doudnae</name>
    <dbReference type="NCBI Taxonomy" id="3075536"/>
    <lineage>
        <taxon>Bacteria</taxon>
        <taxon>Bacillati</taxon>
        <taxon>Actinomycetota</taxon>
        <taxon>Actinomycetes</taxon>
        <taxon>Kitasatosporales</taxon>
        <taxon>Streptomycetaceae</taxon>
        <taxon>Streptomyces</taxon>
    </lineage>
</organism>
<name>A0ABD5EX76_9ACTN</name>
<dbReference type="CDD" id="cd05269">
    <property type="entry name" value="TMR_SDR_a"/>
    <property type="match status" value="1"/>
</dbReference>
<comment type="caution">
    <text evidence="2">The sequence shown here is derived from an EMBL/GenBank/DDBJ whole genome shotgun (WGS) entry which is preliminary data.</text>
</comment>
<dbReference type="AlphaFoldDB" id="A0ABD5EX76"/>
<dbReference type="PANTHER" id="PTHR47129:SF1">
    <property type="entry name" value="NMRA-LIKE DOMAIN-CONTAINING PROTEIN"/>
    <property type="match status" value="1"/>
</dbReference>
<evidence type="ECO:0000313" key="3">
    <source>
        <dbReference type="Proteomes" id="UP001183535"/>
    </source>
</evidence>
<dbReference type="GO" id="GO:0003955">
    <property type="term" value="F:NAD(P)H dehydrogenase (quinone) activity"/>
    <property type="evidence" value="ECO:0007669"/>
    <property type="project" value="UniProtKB-EC"/>
</dbReference>